<protein>
    <submittedName>
        <fullName evidence="2">Uncharacterized protein</fullName>
    </submittedName>
</protein>
<reference evidence="2" key="2">
    <citation type="submission" date="2021-08" db="EMBL/GenBank/DDBJ databases">
        <authorList>
            <person name="Gostincar C."/>
            <person name="Sun X."/>
            <person name="Song Z."/>
            <person name="Gunde-Cimerman N."/>
        </authorList>
    </citation>
    <scope>NUCLEOTIDE SEQUENCE</scope>
    <source>
        <strain evidence="2">EXF-9298</strain>
    </source>
</reference>
<comment type="caution">
    <text evidence="2">The sequence shown here is derived from an EMBL/GenBank/DDBJ whole genome shotgun (WGS) entry which is preliminary data.</text>
</comment>
<dbReference type="EMBL" id="JAHFXS010002236">
    <property type="protein sequence ID" value="KAG9973288.1"/>
    <property type="molecule type" value="Genomic_DNA"/>
</dbReference>
<evidence type="ECO:0000313" key="3">
    <source>
        <dbReference type="Proteomes" id="UP000729357"/>
    </source>
</evidence>
<accession>A0A9P8JQV9</accession>
<dbReference type="AlphaFoldDB" id="A0A9P8JQV9"/>
<keyword evidence="1" id="KW-0732">Signal</keyword>
<reference evidence="2" key="1">
    <citation type="journal article" date="2021" name="J Fungi (Basel)">
        <title>Virulence traits and population genomics of the black yeast Aureobasidium melanogenum.</title>
        <authorList>
            <person name="Cernosa A."/>
            <person name="Sun X."/>
            <person name="Gostincar C."/>
            <person name="Fang C."/>
            <person name="Gunde-Cimerman N."/>
            <person name="Song Z."/>
        </authorList>
    </citation>
    <scope>NUCLEOTIDE SEQUENCE</scope>
    <source>
        <strain evidence="2">EXF-9298</strain>
    </source>
</reference>
<evidence type="ECO:0000313" key="2">
    <source>
        <dbReference type="EMBL" id="KAG9973288.1"/>
    </source>
</evidence>
<organism evidence="2 3">
    <name type="scientific">Aureobasidium melanogenum</name>
    <name type="common">Aureobasidium pullulans var. melanogenum</name>
    <dbReference type="NCBI Taxonomy" id="46634"/>
    <lineage>
        <taxon>Eukaryota</taxon>
        <taxon>Fungi</taxon>
        <taxon>Dikarya</taxon>
        <taxon>Ascomycota</taxon>
        <taxon>Pezizomycotina</taxon>
        <taxon>Dothideomycetes</taxon>
        <taxon>Dothideomycetidae</taxon>
        <taxon>Dothideales</taxon>
        <taxon>Saccotheciaceae</taxon>
        <taxon>Aureobasidium</taxon>
    </lineage>
</organism>
<gene>
    <name evidence="2" type="ORF">KCU98_g12730</name>
</gene>
<feature type="chain" id="PRO_5040377282" evidence="1">
    <location>
        <begin position="19"/>
        <end position="189"/>
    </location>
</feature>
<evidence type="ECO:0000256" key="1">
    <source>
        <dbReference type="SAM" id="SignalP"/>
    </source>
</evidence>
<name>A0A9P8JQV9_AURME</name>
<dbReference type="PANTHER" id="PTHR42047">
    <property type="entry name" value="PROTEIN, PUTATIVE (AFU_ORTHOLOGUE AFUA_6G03560)-RELATED"/>
    <property type="match status" value="1"/>
</dbReference>
<feature type="signal peptide" evidence="1">
    <location>
        <begin position="1"/>
        <end position="18"/>
    </location>
</feature>
<proteinExistence type="predicted"/>
<dbReference type="InterPro" id="IPR052820">
    <property type="entry name" value="PhiA_domain"/>
</dbReference>
<keyword evidence="3" id="KW-1185">Reference proteome</keyword>
<sequence>MKQSIIAGMAALLSTTLAAPAYVPYVFNTSQPAIDGLPITANNGYFWIGKPTTATCPTYDSACPSQNTTIISGPTYGQTWWMGILEEGGQRIFLPTYAQPGYSAADSNNFTPSRVYYSYILNTETTTDGHLLLKYYHSDWWACPTGEEGVWEVTATLDPAGCLPFAWELRETTAAAPQYYNCEGCESRL</sequence>
<dbReference type="PANTHER" id="PTHR42047:SF1">
    <property type="entry name" value="PROTEIN, PUTATIVE (AFU_ORTHOLOGUE AFUA_6G03560)-RELATED"/>
    <property type="match status" value="1"/>
</dbReference>
<feature type="non-terminal residue" evidence="2">
    <location>
        <position position="189"/>
    </location>
</feature>
<dbReference type="Proteomes" id="UP000729357">
    <property type="component" value="Unassembled WGS sequence"/>
</dbReference>